<dbReference type="STRING" id="758803.SAMN05421803_101694"/>
<dbReference type="EMBL" id="FQZK01000001">
    <property type="protein sequence ID" value="SHI59929.1"/>
    <property type="molecule type" value="Genomic_DNA"/>
</dbReference>
<sequence>MLPGRRSAGPRDTGAVRAAPPVGPESTDPDLLAPGGTGGGPARSGPPTRTCTPPGVRAAPRPLPPDAFPPPRRRPAGARIRARSGVRPPGRPGRRRALRSPGHAVPPGSTAPAADTGTPCEHRHTAPGGGHGPRSPAARTGTAGRSPRDDPDPGGQRPPQRNIPPGGPAPAPHRHRVCTGHAGKRDMVPSRNQPAAGPAASENPRAPVPATSPGLRQTAPGTGGSPPSPLLPPVPYVMRARTAVTATVAPRESARPPRSPSPAGRRARR</sequence>
<organism evidence="2 3">
    <name type="scientific">Nocardiopsis flavescens</name>
    <dbReference type="NCBI Taxonomy" id="758803"/>
    <lineage>
        <taxon>Bacteria</taxon>
        <taxon>Bacillati</taxon>
        <taxon>Actinomycetota</taxon>
        <taxon>Actinomycetes</taxon>
        <taxon>Streptosporangiales</taxon>
        <taxon>Nocardiopsidaceae</taxon>
        <taxon>Nocardiopsis</taxon>
    </lineage>
</organism>
<proteinExistence type="predicted"/>
<feature type="compositionally biased region" description="Pro residues" evidence="1">
    <location>
        <begin position="226"/>
        <end position="235"/>
    </location>
</feature>
<dbReference type="AlphaFoldDB" id="A0A1M6CFY7"/>
<dbReference type="Proteomes" id="UP000184452">
    <property type="component" value="Unassembled WGS sequence"/>
</dbReference>
<evidence type="ECO:0000256" key="1">
    <source>
        <dbReference type="SAM" id="MobiDB-lite"/>
    </source>
</evidence>
<evidence type="ECO:0000313" key="2">
    <source>
        <dbReference type="EMBL" id="SHI59929.1"/>
    </source>
</evidence>
<gene>
    <name evidence="2" type="ORF">SAMN05421803_101694</name>
</gene>
<protein>
    <submittedName>
        <fullName evidence="2">Protein transport protein SEC31</fullName>
    </submittedName>
</protein>
<feature type="compositionally biased region" description="Low complexity" evidence="1">
    <location>
        <begin position="237"/>
        <end position="251"/>
    </location>
</feature>
<accession>A0A1M6CFY7</accession>
<name>A0A1M6CFY7_9ACTN</name>
<reference evidence="2 3" key="1">
    <citation type="submission" date="2016-11" db="EMBL/GenBank/DDBJ databases">
        <authorList>
            <person name="Jaros S."/>
            <person name="Januszkiewicz K."/>
            <person name="Wedrychowicz H."/>
        </authorList>
    </citation>
    <scope>NUCLEOTIDE SEQUENCE [LARGE SCALE GENOMIC DNA]</scope>
    <source>
        <strain evidence="2 3">CGMCC 4.5723</strain>
    </source>
</reference>
<evidence type="ECO:0000313" key="3">
    <source>
        <dbReference type="Proteomes" id="UP000184452"/>
    </source>
</evidence>
<feature type="region of interest" description="Disordered" evidence="1">
    <location>
        <begin position="1"/>
        <end position="269"/>
    </location>
</feature>
<feature type="compositionally biased region" description="Pro residues" evidence="1">
    <location>
        <begin position="61"/>
        <end position="70"/>
    </location>
</feature>
<feature type="compositionally biased region" description="Basic residues" evidence="1">
    <location>
        <begin position="71"/>
        <end position="84"/>
    </location>
</feature>
<keyword evidence="3" id="KW-1185">Reference proteome</keyword>
<feature type="compositionally biased region" description="Pro residues" evidence="1">
    <location>
        <begin position="161"/>
        <end position="171"/>
    </location>
</feature>